<keyword evidence="3 6" id="KW-0812">Transmembrane</keyword>
<proteinExistence type="inferred from homology"/>
<feature type="transmembrane region" description="Helical" evidence="6">
    <location>
        <begin position="116"/>
        <end position="138"/>
    </location>
</feature>
<accession>A0A317MT69</accession>
<reference evidence="7 8" key="1">
    <citation type="submission" date="2018-05" db="EMBL/GenBank/DDBJ databases">
        <title>Genomic Encyclopedia of Type Strains, Phase IV (KMG-IV): sequencing the most valuable type-strain genomes for metagenomic binning, comparative biology and taxonomic classification.</title>
        <authorList>
            <person name="Goeker M."/>
        </authorList>
    </citation>
    <scope>NUCLEOTIDE SEQUENCE [LARGE SCALE GENOMIC DNA]</scope>
    <source>
        <strain evidence="7 8">DSM 23606</strain>
    </source>
</reference>
<dbReference type="Proteomes" id="UP000246569">
    <property type="component" value="Unassembled WGS sequence"/>
</dbReference>
<keyword evidence="4 6" id="KW-1133">Transmembrane helix</keyword>
<feature type="transmembrane region" description="Helical" evidence="6">
    <location>
        <begin position="6"/>
        <end position="26"/>
    </location>
</feature>
<evidence type="ECO:0000256" key="5">
    <source>
        <dbReference type="ARBA" id="ARBA00023136"/>
    </source>
</evidence>
<dbReference type="OrthoDB" id="5294331at2"/>
<dbReference type="GO" id="GO:0033573">
    <property type="term" value="C:high-affinity iron permease complex"/>
    <property type="evidence" value="ECO:0007669"/>
    <property type="project" value="InterPro"/>
</dbReference>
<feature type="transmembrane region" description="Helical" evidence="6">
    <location>
        <begin position="182"/>
        <end position="202"/>
    </location>
</feature>
<comment type="subcellular location">
    <subcellularLocation>
        <location evidence="1">Membrane</location>
        <topology evidence="1">Multi-pass membrane protein</topology>
    </subcellularLocation>
</comment>
<dbReference type="PANTHER" id="PTHR31632:SF2">
    <property type="entry name" value="PLASMA MEMBRANE IRON PERMEASE"/>
    <property type="match status" value="1"/>
</dbReference>
<dbReference type="PANTHER" id="PTHR31632">
    <property type="entry name" value="IRON TRANSPORTER FTH1"/>
    <property type="match status" value="1"/>
</dbReference>
<dbReference type="Pfam" id="PF03239">
    <property type="entry name" value="FTR1"/>
    <property type="match status" value="1"/>
</dbReference>
<evidence type="ECO:0000256" key="3">
    <source>
        <dbReference type="ARBA" id="ARBA00022692"/>
    </source>
</evidence>
<feature type="transmembrane region" description="Helical" evidence="6">
    <location>
        <begin position="38"/>
        <end position="59"/>
    </location>
</feature>
<comment type="similarity">
    <text evidence="2">Belongs to the oxidase-dependent Fe transporter (OFeT) (TC 9.A.10.1) family.</text>
</comment>
<evidence type="ECO:0000256" key="4">
    <source>
        <dbReference type="ARBA" id="ARBA00022989"/>
    </source>
</evidence>
<evidence type="ECO:0000313" key="8">
    <source>
        <dbReference type="Proteomes" id="UP000246569"/>
    </source>
</evidence>
<evidence type="ECO:0000256" key="6">
    <source>
        <dbReference type="SAM" id="Phobius"/>
    </source>
</evidence>
<name>A0A317MT69_9GAMM</name>
<feature type="transmembrane region" description="Helical" evidence="6">
    <location>
        <begin position="246"/>
        <end position="264"/>
    </location>
</feature>
<feature type="transmembrane region" description="Helical" evidence="6">
    <location>
        <begin position="71"/>
        <end position="90"/>
    </location>
</feature>
<keyword evidence="8" id="KW-1185">Reference proteome</keyword>
<comment type="caution">
    <text evidence="7">The sequence shown here is derived from an EMBL/GenBank/DDBJ whole genome shotgun (WGS) entry which is preliminary data.</text>
</comment>
<dbReference type="InterPro" id="IPR004923">
    <property type="entry name" value="FTR1/Fip1/EfeU"/>
</dbReference>
<dbReference type="EMBL" id="QGTJ01000007">
    <property type="protein sequence ID" value="PWV60538.1"/>
    <property type="molecule type" value="Genomic_DNA"/>
</dbReference>
<dbReference type="RefSeq" id="WP_110019027.1">
    <property type="nucleotide sequence ID" value="NZ_QGTJ01000007.1"/>
</dbReference>
<gene>
    <name evidence="7" type="ORF">C7443_107112</name>
</gene>
<feature type="transmembrane region" description="Helical" evidence="6">
    <location>
        <begin position="150"/>
        <end position="170"/>
    </location>
</feature>
<dbReference type="GO" id="GO:0015093">
    <property type="term" value="F:ferrous iron transmembrane transporter activity"/>
    <property type="evidence" value="ECO:0007669"/>
    <property type="project" value="TreeGrafter"/>
</dbReference>
<dbReference type="AlphaFoldDB" id="A0A317MT69"/>
<evidence type="ECO:0000313" key="7">
    <source>
        <dbReference type="EMBL" id="PWV60538.1"/>
    </source>
</evidence>
<protein>
    <submittedName>
        <fullName evidence="7">High-affinity iron transporter</fullName>
    </submittedName>
</protein>
<sequence length="282" mass="30696">MGDVLFIVWRESVEAMLVVGILFVWLRQQDDARQGLRWLWTGVGLGLAAAAGLGMAILGAASFLDGESGEWFQAGMVLVAVLLIVQMVWWMRRHGRTLKRELEQGAARHLEERNGWGIAVLVAIAIAREGSETVIFLYGLGARHSGADLALFAGSAALGLALAFATFWLLQASSRWLSWRTFFRFSETLLLLLAAALLMSGVDRLISLDVLPTLVDPLWNTTALLDDGGSVGGLVSALTGYRAQPALISVLIYAAFWLGVWWLLRHSAVPTQARAQALPARS</sequence>
<evidence type="ECO:0000256" key="1">
    <source>
        <dbReference type="ARBA" id="ARBA00004141"/>
    </source>
</evidence>
<evidence type="ECO:0000256" key="2">
    <source>
        <dbReference type="ARBA" id="ARBA00008333"/>
    </source>
</evidence>
<organism evidence="7 8">
    <name type="scientific">Plasticicumulans acidivorans</name>
    <dbReference type="NCBI Taxonomy" id="886464"/>
    <lineage>
        <taxon>Bacteria</taxon>
        <taxon>Pseudomonadati</taxon>
        <taxon>Pseudomonadota</taxon>
        <taxon>Gammaproteobacteria</taxon>
        <taxon>Candidatus Competibacteraceae</taxon>
        <taxon>Plasticicumulans</taxon>
    </lineage>
</organism>
<keyword evidence="5 6" id="KW-0472">Membrane</keyword>